<dbReference type="GO" id="GO:0004568">
    <property type="term" value="F:chitinase activity"/>
    <property type="evidence" value="ECO:0007669"/>
    <property type="project" value="InterPro"/>
</dbReference>
<keyword evidence="1" id="KW-0378">Hydrolase</keyword>
<evidence type="ECO:0000256" key="3">
    <source>
        <dbReference type="ARBA" id="ARBA00023157"/>
    </source>
</evidence>
<keyword evidence="3" id="KW-1015">Disulfide bond</keyword>
<dbReference type="InterPro" id="IPR000726">
    <property type="entry name" value="Glyco_hydro_19_cat"/>
</dbReference>
<dbReference type="OrthoDB" id="3809801at2"/>
<dbReference type="Gene3D" id="2.10.10.90">
    <property type="match status" value="1"/>
</dbReference>
<dbReference type="GO" id="GO:0006032">
    <property type="term" value="P:chitin catabolic process"/>
    <property type="evidence" value="ECO:0007669"/>
    <property type="project" value="InterPro"/>
</dbReference>
<dbReference type="AlphaFoldDB" id="A0A4R4ZSZ6"/>
<dbReference type="SMART" id="SM00495">
    <property type="entry name" value="ChtBD3"/>
    <property type="match status" value="2"/>
</dbReference>
<evidence type="ECO:0000256" key="2">
    <source>
        <dbReference type="ARBA" id="ARBA00022821"/>
    </source>
</evidence>
<dbReference type="InterPro" id="IPR023346">
    <property type="entry name" value="Lysozyme-like_dom_sf"/>
</dbReference>
<organism evidence="6 7">
    <name type="scientific">Kribbella antibiotica</name>
    <dbReference type="NCBI Taxonomy" id="190195"/>
    <lineage>
        <taxon>Bacteria</taxon>
        <taxon>Bacillati</taxon>
        <taxon>Actinomycetota</taxon>
        <taxon>Actinomycetes</taxon>
        <taxon>Propionibacteriales</taxon>
        <taxon>Kribbellaceae</taxon>
        <taxon>Kribbella</taxon>
    </lineage>
</organism>
<dbReference type="GO" id="GO:0005975">
    <property type="term" value="P:carbohydrate metabolic process"/>
    <property type="evidence" value="ECO:0007669"/>
    <property type="project" value="InterPro"/>
</dbReference>
<dbReference type="InterPro" id="IPR003610">
    <property type="entry name" value="CBM5/12"/>
</dbReference>
<keyword evidence="2" id="KW-0611">Plant defense</keyword>
<dbReference type="GO" id="GO:0016998">
    <property type="term" value="P:cell wall macromolecule catabolic process"/>
    <property type="evidence" value="ECO:0007669"/>
    <property type="project" value="InterPro"/>
</dbReference>
<keyword evidence="7" id="KW-1185">Reference proteome</keyword>
<feature type="domain" description="Chitin-binding type-3" evidence="5">
    <location>
        <begin position="85"/>
        <end position="128"/>
    </location>
</feature>
<dbReference type="Gene3D" id="1.10.530.10">
    <property type="match status" value="1"/>
</dbReference>
<dbReference type="EMBL" id="SMKX01000014">
    <property type="protein sequence ID" value="TDD61530.1"/>
    <property type="molecule type" value="Genomic_DNA"/>
</dbReference>
<reference evidence="6 7" key="1">
    <citation type="submission" date="2019-03" db="EMBL/GenBank/DDBJ databases">
        <title>Draft genome sequences of novel Actinobacteria.</title>
        <authorList>
            <person name="Sahin N."/>
            <person name="Ay H."/>
            <person name="Saygin H."/>
        </authorList>
    </citation>
    <scope>NUCLEOTIDE SEQUENCE [LARGE SCALE GENOMIC DNA]</scope>
    <source>
        <strain evidence="6 7">JCM 13523</strain>
    </source>
</reference>
<keyword evidence="4" id="KW-0732">Signal</keyword>
<dbReference type="Pfam" id="PF00182">
    <property type="entry name" value="Glyco_hydro_19"/>
    <property type="match status" value="1"/>
</dbReference>
<dbReference type="InterPro" id="IPR036573">
    <property type="entry name" value="CBM_sf_5/12"/>
</dbReference>
<sequence>MALAALLIPGTFVASTAEAKTTAAVACTFTDWVQGQWYTTGSIVKFQGAYYIAEHDNPGYSPTESTWYWDPTSCGDTPPPANCNYPDWVQGQFYATGAIVKFQGAYYIAEHDNPGYSPTESTWYWDPYNCGGTNPPGPGGFPVSEAVFNQMFPSRNSFYTYAGLINALSAYPGFANTGDDTTKKREAAAFLANVNHETGGLVYIKEINEAAYPNYCHPELPYGCPAGQSAYYGRGPLQLSHNFNYKAAGDALGLPLLTNPWLVEQDPAISWKASLWFWNTQTGAGTMTAHNAMVNNQGFGQTIRTINGSIECNGGNPTQVQARVTAYQNFTSRLGVSPGDNLYC</sequence>
<evidence type="ECO:0000259" key="5">
    <source>
        <dbReference type="SMART" id="SM00495"/>
    </source>
</evidence>
<feature type="chain" id="PRO_5020830715" evidence="4">
    <location>
        <begin position="20"/>
        <end position="344"/>
    </location>
</feature>
<dbReference type="CDD" id="cd00325">
    <property type="entry name" value="chitinase_GH19"/>
    <property type="match status" value="1"/>
</dbReference>
<dbReference type="SUPFAM" id="SSF51055">
    <property type="entry name" value="Carbohydrate binding domain"/>
    <property type="match status" value="1"/>
</dbReference>
<dbReference type="GO" id="GO:0030246">
    <property type="term" value="F:carbohydrate binding"/>
    <property type="evidence" value="ECO:0007669"/>
    <property type="project" value="InterPro"/>
</dbReference>
<dbReference type="SUPFAM" id="SSF53955">
    <property type="entry name" value="Lysozyme-like"/>
    <property type="match status" value="1"/>
</dbReference>
<evidence type="ECO:0000256" key="4">
    <source>
        <dbReference type="SAM" id="SignalP"/>
    </source>
</evidence>
<dbReference type="GO" id="GO:0006952">
    <property type="term" value="P:defense response"/>
    <property type="evidence" value="ECO:0007669"/>
    <property type="project" value="UniProtKB-KW"/>
</dbReference>
<protein>
    <submittedName>
        <fullName evidence="6">Chitinase</fullName>
    </submittedName>
</protein>
<feature type="domain" description="Chitin-binding type-3" evidence="5">
    <location>
        <begin position="29"/>
        <end position="72"/>
    </location>
</feature>
<evidence type="ECO:0000313" key="6">
    <source>
        <dbReference type="EMBL" id="TDD61530.1"/>
    </source>
</evidence>
<dbReference type="GO" id="GO:0005576">
    <property type="term" value="C:extracellular region"/>
    <property type="evidence" value="ECO:0007669"/>
    <property type="project" value="InterPro"/>
</dbReference>
<evidence type="ECO:0000256" key="1">
    <source>
        <dbReference type="ARBA" id="ARBA00022801"/>
    </source>
</evidence>
<feature type="signal peptide" evidence="4">
    <location>
        <begin position="1"/>
        <end position="19"/>
    </location>
</feature>
<dbReference type="Proteomes" id="UP000295124">
    <property type="component" value="Unassembled WGS sequence"/>
</dbReference>
<evidence type="ECO:0000313" key="7">
    <source>
        <dbReference type="Proteomes" id="UP000295124"/>
    </source>
</evidence>
<dbReference type="Gene3D" id="3.30.20.10">
    <property type="entry name" value="Endochitinase, domain 2"/>
    <property type="match status" value="1"/>
</dbReference>
<name>A0A4R4ZSZ6_9ACTN</name>
<proteinExistence type="predicted"/>
<gene>
    <name evidence="6" type="ORF">E1263_07000</name>
</gene>
<dbReference type="PANTHER" id="PTHR22595:SF79">
    <property type="entry name" value="CHITINASE 12"/>
    <property type="match status" value="1"/>
</dbReference>
<accession>A0A4R4ZSZ6</accession>
<comment type="caution">
    <text evidence="6">The sequence shown here is derived from an EMBL/GenBank/DDBJ whole genome shotgun (WGS) entry which is preliminary data.</text>
</comment>
<dbReference type="PANTHER" id="PTHR22595">
    <property type="entry name" value="CHITINASE-RELATED"/>
    <property type="match status" value="1"/>
</dbReference>